<feature type="signal peptide" evidence="1">
    <location>
        <begin position="1"/>
        <end position="25"/>
    </location>
</feature>
<sequence length="138" mass="14662">MKTKNLLIVVLVLCLSLGGSITAFAAEVPEPNIEYLNPSPRFKYVMTASVGLKVSSSGAGYTVTINGIDSVNHIVGTVTLYKGSTYVDSANINVYSNYVNKSGSLKTTGTGNYKLTFVGTVYTNNGSEPLSLEITDSY</sequence>
<dbReference type="AlphaFoldDB" id="A0A1E3AVI8"/>
<name>A0A1E3AVI8_9FIRM</name>
<dbReference type="EMBL" id="MCGI01000001">
    <property type="protein sequence ID" value="ODM12689.1"/>
    <property type="molecule type" value="Genomic_DNA"/>
</dbReference>
<feature type="chain" id="PRO_5009123187" description="DUF5626 domain-containing protein" evidence="1">
    <location>
        <begin position="26"/>
        <end position="138"/>
    </location>
</feature>
<evidence type="ECO:0008006" key="4">
    <source>
        <dbReference type="Google" id="ProtNLM"/>
    </source>
</evidence>
<accession>A0A1E3AVI8</accession>
<organism evidence="2 3">
    <name type="scientific">Eisenbergiella tayi</name>
    <dbReference type="NCBI Taxonomy" id="1432052"/>
    <lineage>
        <taxon>Bacteria</taxon>
        <taxon>Bacillati</taxon>
        <taxon>Bacillota</taxon>
        <taxon>Clostridia</taxon>
        <taxon>Lachnospirales</taxon>
        <taxon>Lachnospiraceae</taxon>
        <taxon>Eisenbergiella</taxon>
    </lineage>
</organism>
<reference evidence="2 3" key="1">
    <citation type="submission" date="2016-07" db="EMBL/GenBank/DDBJ databases">
        <title>Characterization of isolates of Eisenbergiella tayi derived from blood cultures, using whole genome sequencing.</title>
        <authorList>
            <person name="Burdz T."/>
            <person name="Wiebe D."/>
            <person name="Huynh C."/>
            <person name="Bernard K."/>
        </authorList>
    </citation>
    <scope>NUCLEOTIDE SEQUENCE [LARGE SCALE GENOMIC DNA]</scope>
    <source>
        <strain evidence="2 3">NML 120489</strain>
    </source>
</reference>
<evidence type="ECO:0000313" key="2">
    <source>
        <dbReference type="EMBL" id="ODM12689.1"/>
    </source>
</evidence>
<proteinExistence type="predicted"/>
<protein>
    <recommendedName>
        <fullName evidence="4">DUF5626 domain-containing protein</fullName>
    </recommendedName>
</protein>
<gene>
    <name evidence="2" type="ORF">BEH84_00404</name>
</gene>
<keyword evidence="1" id="KW-0732">Signal</keyword>
<dbReference type="GeneID" id="93298989"/>
<dbReference type="RefSeq" id="WP_009255891.1">
    <property type="nucleotide sequence ID" value="NZ_CABMHK010000162.1"/>
</dbReference>
<evidence type="ECO:0000256" key="1">
    <source>
        <dbReference type="SAM" id="SignalP"/>
    </source>
</evidence>
<evidence type="ECO:0000313" key="3">
    <source>
        <dbReference type="Proteomes" id="UP000095003"/>
    </source>
</evidence>
<dbReference type="Proteomes" id="UP000095003">
    <property type="component" value="Unassembled WGS sequence"/>
</dbReference>
<comment type="caution">
    <text evidence="2">The sequence shown here is derived from an EMBL/GenBank/DDBJ whole genome shotgun (WGS) entry which is preliminary data.</text>
</comment>